<evidence type="ECO:0000313" key="2">
    <source>
        <dbReference type="EMBL" id="MBE1513874.1"/>
    </source>
</evidence>
<dbReference type="InterPro" id="IPR025559">
    <property type="entry name" value="Eis_dom"/>
</dbReference>
<sequence>MADLHAPQQPAIAPLAKGLRSETFPAALTPDGKSVNPQTAAFARTAEQGFYEPWFSDEQIGRIGRTLVADEQTLSAVYVDRDDAAQEYWGPALAEVGFDDEHPVGTFVDYDKTLNAGGPNGPLPARLITVVTVNPSFRRRGILKHLMTSALSRAVADGLPVAALTVSEGGIYGRFGFGCATREARIRVDLGEGTGEGFALRSQPAGRVISADPVKLDEVIGTSFAEFHARTRGSIGRQQTYQMISTARLNPEDQSAWNRNLRAAVHICEDGSIGGYVTFKHEGWDTEPSTIRIYDLIAADDQSHLALWDYVANLDLVRRATMSTAPLVDPLQTALVNPRSYRVESLKDLLWVRVLDVKKALEARAFSSDGEFALEVEDPLGITGGHFTISVSDGAATVTPAQASSAAGLPSLQLSVESLGSVYLGDVSVRTLHAAGRLGSSTEQDVERISRIMDLPTAPFCATHF</sequence>
<feature type="domain" description="N-acetyltransferase" evidence="1">
    <location>
        <begin position="64"/>
        <end position="201"/>
    </location>
</feature>
<dbReference type="RefSeq" id="WP_192590698.1">
    <property type="nucleotide sequence ID" value="NZ_JADBEE010000001.1"/>
</dbReference>
<organism evidence="2 3">
    <name type="scientific">Nesterenkonia halotolerans</name>
    <dbReference type="NCBI Taxonomy" id="225325"/>
    <lineage>
        <taxon>Bacteria</taxon>
        <taxon>Bacillati</taxon>
        <taxon>Actinomycetota</taxon>
        <taxon>Actinomycetes</taxon>
        <taxon>Micrococcales</taxon>
        <taxon>Micrococcaceae</taxon>
        <taxon>Nesterenkonia</taxon>
    </lineage>
</organism>
<dbReference type="PANTHER" id="PTHR37817:SF1">
    <property type="entry name" value="N-ACETYLTRANSFERASE EIS"/>
    <property type="match status" value="1"/>
</dbReference>
<dbReference type="SUPFAM" id="SSF55729">
    <property type="entry name" value="Acyl-CoA N-acyltransferases (Nat)"/>
    <property type="match status" value="1"/>
</dbReference>
<protein>
    <submittedName>
        <fullName evidence="2">Acetyltransferase</fullName>
    </submittedName>
</protein>
<dbReference type="SUPFAM" id="SSF55718">
    <property type="entry name" value="SCP-like"/>
    <property type="match status" value="1"/>
</dbReference>
<reference evidence="2 3" key="1">
    <citation type="submission" date="2020-10" db="EMBL/GenBank/DDBJ databases">
        <title>Sequencing the genomes of 1000 actinobacteria strains.</title>
        <authorList>
            <person name="Klenk H.-P."/>
        </authorList>
    </citation>
    <scope>NUCLEOTIDE SEQUENCE [LARGE SCALE GENOMIC DNA]</scope>
    <source>
        <strain evidence="2 3">DSM 15474</strain>
    </source>
</reference>
<dbReference type="Gene3D" id="3.30.1050.10">
    <property type="entry name" value="SCP2 sterol-binding domain"/>
    <property type="match status" value="1"/>
</dbReference>
<dbReference type="PANTHER" id="PTHR37817">
    <property type="entry name" value="N-ACETYLTRANSFERASE EIS"/>
    <property type="match status" value="1"/>
</dbReference>
<dbReference type="InterPro" id="IPR000182">
    <property type="entry name" value="GNAT_dom"/>
</dbReference>
<evidence type="ECO:0000313" key="3">
    <source>
        <dbReference type="Proteomes" id="UP000636579"/>
    </source>
</evidence>
<proteinExistence type="predicted"/>
<dbReference type="CDD" id="cd04301">
    <property type="entry name" value="NAT_SF"/>
    <property type="match status" value="1"/>
</dbReference>
<dbReference type="Pfam" id="PF13527">
    <property type="entry name" value="Acetyltransf_9"/>
    <property type="match status" value="1"/>
</dbReference>
<dbReference type="PROSITE" id="PS51186">
    <property type="entry name" value="GNAT"/>
    <property type="match status" value="1"/>
</dbReference>
<evidence type="ECO:0000259" key="1">
    <source>
        <dbReference type="PROSITE" id="PS51186"/>
    </source>
</evidence>
<keyword evidence="3" id="KW-1185">Reference proteome</keyword>
<dbReference type="Proteomes" id="UP000636579">
    <property type="component" value="Unassembled WGS sequence"/>
</dbReference>
<name>A0ABR9J4E9_9MICC</name>
<accession>A0ABR9J4E9</accession>
<dbReference type="InterPro" id="IPR036527">
    <property type="entry name" value="SCP2_sterol-bd_dom_sf"/>
</dbReference>
<dbReference type="EMBL" id="JADBEE010000001">
    <property type="protein sequence ID" value="MBE1513874.1"/>
    <property type="molecule type" value="Genomic_DNA"/>
</dbReference>
<dbReference type="Pfam" id="PF17668">
    <property type="entry name" value="Acetyltransf_17"/>
    <property type="match status" value="1"/>
</dbReference>
<dbReference type="InterPro" id="IPR041380">
    <property type="entry name" value="Acetyltransf_17"/>
</dbReference>
<gene>
    <name evidence="2" type="ORF">H4W26_000629</name>
</gene>
<dbReference type="InterPro" id="IPR051554">
    <property type="entry name" value="Acetyltransferase_Eis"/>
</dbReference>
<dbReference type="Gene3D" id="3.40.630.30">
    <property type="match status" value="2"/>
</dbReference>
<comment type="caution">
    <text evidence="2">The sequence shown here is derived from an EMBL/GenBank/DDBJ whole genome shotgun (WGS) entry which is preliminary data.</text>
</comment>
<dbReference type="Pfam" id="PF13530">
    <property type="entry name" value="SCP2_2"/>
    <property type="match status" value="1"/>
</dbReference>
<dbReference type="InterPro" id="IPR016181">
    <property type="entry name" value="Acyl_CoA_acyltransferase"/>
</dbReference>